<dbReference type="PANTHER" id="PTHR15346">
    <property type="entry name" value="DYNACTIN SUBUNIT"/>
    <property type="match status" value="1"/>
</dbReference>
<keyword evidence="5" id="KW-0175">Coiled coil</keyword>
<feature type="coiled-coil region" evidence="5">
    <location>
        <begin position="106"/>
        <end position="133"/>
    </location>
</feature>
<proteinExistence type="inferred from homology"/>
<comment type="similarity">
    <text evidence="2">Belongs to the dynactin subunit 2 family.</text>
</comment>
<dbReference type="Pfam" id="PF04912">
    <property type="entry name" value="Dynamitin"/>
    <property type="match status" value="1"/>
</dbReference>
<accession>A0A1B6EH75</accession>
<dbReference type="EMBL" id="GEDC01000074">
    <property type="protein sequence ID" value="JAS37224.1"/>
    <property type="molecule type" value="Transcribed_RNA"/>
</dbReference>
<keyword evidence="3" id="KW-0963">Cytoplasm</keyword>
<evidence type="ECO:0000256" key="1">
    <source>
        <dbReference type="ARBA" id="ARBA00004496"/>
    </source>
</evidence>
<dbReference type="GO" id="GO:0005737">
    <property type="term" value="C:cytoplasm"/>
    <property type="evidence" value="ECO:0007669"/>
    <property type="project" value="UniProtKB-SubCell"/>
</dbReference>
<sequence>MADPKYANLFGIAYDQPDVYETDDLPEEDQDKDLYDHSSIGNADCIERLHISAKDALKTFKGKSLVPRNVDFSDRLSKKIRTGYDARSGDWELVGVGEKETPIQKYQRLQCEMKELMEEISALKETAKDENAKDSLSFPVVDTQLEKMQKQLSDLQLEESLGSELISSLNDPQGAQYKKMLAQLQTFNVGSSYNHEDSAQADKAGHLADGLVQYQMTLRPGHIQLEKTYRLTELEQRITKMESLIGATPAKLGRLGGGDRSLLETAQLLSSRAAMLDPAQLEAAEARVSALSSKLDHVAEKTSSLTGSLDSEKEKKISELYEIAKKTEHLSQILPQTLERLISLKELHQQGGEFAKTIGELESVQVRLSANTSKNKELIQNVEENLKTNLSIVKNNMDSLESRINKLVSAKK</sequence>
<keyword evidence="4" id="KW-0243">Dynein</keyword>
<evidence type="ECO:0000313" key="6">
    <source>
        <dbReference type="EMBL" id="JAS37224.1"/>
    </source>
</evidence>
<dbReference type="GO" id="GO:0007017">
    <property type="term" value="P:microtubule-based process"/>
    <property type="evidence" value="ECO:0007669"/>
    <property type="project" value="InterPro"/>
</dbReference>
<evidence type="ECO:0000256" key="2">
    <source>
        <dbReference type="ARBA" id="ARBA00006176"/>
    </source>
</evidence>
<reference evidence="6" key="1">
    <citation type="submission" date="2015-12" db="EMBL/GenBank/DDBJ databases">
        <title>De novo transcriptome assembly of four potential Pierce s Disease insect vectors from Arizona vineyards.</title>
        <authorList>
            <person name="Tassone E.E."/>
        </authorList>
    </citation>
    <scope>NUCLEOTIDE SEQUENCE</scope>
</reference>
<evidence type="ECO:0000256" key="3">
    <source>
        <dbReference type="ARBA" id="ARBA00022490"/>
    </source>
</evidence>
<dbReference type="GO" id="GO:0005869">
    <property type="term" value="C:dynactin complex"/>
    <property type="evidence" value="ECO:0007669"/>
    <property type="project" value="InterPro"/>
</dbReference>
<name>A0A1B6EH75_9HEMI</name>
<evidence type="ECO:0000256" key="5">
    <source>
        <dbReference type="SAM" id="Coils"/>
    </source>
</evidence>
<dbReference type="InterPro" id="IPR028133">
    <property type="entry name" value="Dynamitin"/>
</dbReference>
<protein>
    <recommendedName>
        <fullName evidence="7">Dynactin subunit 2</fullName>
    </recommendedName>
</protein>
<comment type="subcellular location">
    <subcellularLocation>
        <location evidence="1">Cytoplasm</location>
    </subcellularLocation>
</comment>
<feature type="coiled-coil region" evidence="5">
    <location>
        <begin position="383"/>
        <end position="410"/>
    </location>
</feature>
<evidence type="ECO:0000256" key="4">
    <source>
        <dbReference type="ARBA" id="ARBA00023017"/>
    </source>
</evidence>
<organism evidence="6">
    <name type="scientific">Clastoptera arizonana</name>
    <name type="common">Arizona spittle bug</name>
    <dbReference type="NCBI Taxonomy" id="38151"/>
    <lineage>
        <taxon>Eukaryota</taxon>
        <taxon>Metazoa</taxon>
        <taxon>Ecdysozoa</taxon>
        <taxon>Arthropoda</taxon>
        <taxon>Hexapoda</taxon>
        <taxon>Insecta</taxon>
        <taxon>Pterygota</taxon>
        <taxon>Neoptera</taxon>
        <taxon>Paraneoptera</taxon>
        <taxon>Hemiptera</taxon>
        <taxon>Auchenorrhyncha</taxon>
        <taxon>Cercopoidea</taxon>
        <taxon>Clastopteridae</taxon>
        <taxon>Clastoptera</taxon>
    </lineage>
</organism>
<dbReference type="AlphaFoldDB" id="A0A1B6EH75"/>
<evidence type="ECO:0008006" key="7">
    <source>
        <dbReference type="Google" id="ProtNLM"/>
    </source>
</evidence>
<gene>
    <name evidence="6" type="ORF">g.14096</name>
</gene>
<dbReference type="GO" id="GO:0030286">
    <property type="term" value="C:dynein complex"/>
    <property type="evidence" value="ECO:0007669"/>
    <property type="project" value="UniProtKB-KW"/>
</dbReference>